<keyword evidence="2" id="KW-0902">Two-component regulatory system</keyword>
<dbReference type="SMART" id="SM00862">
    <property type="entry name" value="Trans_reg_C"/>
    <property type="match status" value="1"/>
</dbReference>
<protein>
    <submittedName>
        <fullName evidence="10">Response regulator</fullName>
    </submittedName>
</protein>
<dbReference type="InterPro" id="IPR011006">
    <property type="entry name" value="CheY-like_superfamily"/>
</dbReference>
<dbReference type="RefSeq" id="WP_161037219.1">
    <property type="nucleotide sequence ID" value="NZ_WWCM01000001.1"/>
</dbReference>
<evidence type="ECO:0000256" key="3">
    <source>
        <dbReference type="ARBA" id="ARBA00023015"/>
    </source>
</evidence>
<sequence>MNEAVRVILVEDDPDLRESIVEWMAINHTPVTAVGSAAEFYQALPQNAFQIAVLDLNLPDQEGFVLAEYARNNFKMGIVILTARSGIDDKLKGYQSGADAYLVKPVDCRELAAVIRSVAARLQAAAPVENSALPAAASDSWAISLTQWELRYGQGPAIALSQKELHLLELLAAQPGSAVQKRTILTRLYQRDDYHSSRSLDTLIRRLRAKVLSQLELEIPLRTVHAVGYCFAGDIRHEEDQSA</sequence>
<reference evidence="10 11" key="1">
    <citation type="submission" date="2019-12" db="EMBL/GenBank/DDBJ databases">
        <title>Novel species isolated from a subtropical stream in China.</title>
        <authorList>
            <person name="Lu H."/>
        </authorList>
    </citation>
    <scope>NUCLEOTIDE SEQUENCE [LARGE SCALE GENOMIC DNA]</scope>
    <source>
        <strain evidence="10 11">CY13W</strain>
    </source>
</reference>
<dbReference type="InterPro" id="IPR001867">
    <property type="entry name" value="OmpR/PhoB-type_DNA-bd"/>
</dbReference>
<dbReference type="PANTHER" id="PTHR48111:SF4">
    <property type="entry name" value="DNA-BINDING DUAL TRANSCRIPTIONAL REGULATOR OMPR"/>
    <property type="match status" value="1"/>
</dbReference>
<dbReference type="InterPro" id="IPR039420">
    <property type="entry name" value="WalR-like"/>
</dbReference>
<feature type="domain" description="Response regulatory" evidence="8">
    <location>
        <begin position="6"/>
        <end position="119"/>
    </location>
</feature>
<feature type="domain" description="OmpR/PhoB-type" evidence="9">
    <location>
        <begin position="133"/>
        <end position="233"/>
    </location>
</feature>
<keyword evidence="5" id="KW-0804">Transcription</keyword>
<dbReference type="SMART" id="SM00448">
    <property type="entry name" value="REC"/>
    <property type="match status" value="1"/>
</dbReference>
<dbReference type="InterPro" id="IPR001789">
    <property type="entry name" value="Sig_transdc_resp-reg_receiver"/>
</dbReference>
<evidence type="ECO:0000313" key="11">
    <source>
        <dbReference type="Proteomes" id="UP000478090"/>
    </source>
</evidence>
<organism evidence="10 11">
    <name type="scientific">Duganella qianjiadongensis</name>
    <dbReference type="NCBI Taxonomy" id="2692176"/>
    <lineage>
        <taxon>Bacteria</taxon>
        <taxon>Pseudomonadati</taxon>
        <taxon>Pseudomonadota</taxon>
        <taxon>Betaproteobacteria</taxon>
        <taxon>Burkholderiales</taxon>
        <taxon>Oxalobacteraceae</taxon>
        <taxon>Telluria group</taxon>
        <taxon>Duganella</taxon>
    </lineage>
</organism>
<dbReference type="SUPFAM" id="SSF52172">
    <property type="entry name" value="CheY-like"/>
    <property type="match status" value="1"/>
</dbReference>
<evidence type="ECO:0000259" key="8">
    <source>
        <dbReference type="PROSITE" id="PS50110"/>
    </source>
</evidence>
<name>A0ABW9VGQ2_9BURK</name>
<comment type="caution">
    <text evidence="10">The sequence shown here is derived from an EMBL/GenBank/DDBJ whole genome shotgun (WGS) entry which is preliminary data.</text>
</comment>
<dbReference type="PROSITE" id="PS50110">
    <property type="entry name" value="RESPONSE_REGULATORY"/>
    <property type="match status" value="1"/>
</dbReference>
<keyword evidence="4 7" id="KW-0238">DNA-binding</keyword>
<evidence type="ECO:0000259" key="9">
    <source>
        <dbReference type="PROSITE" id="PS51755"/>
    </source>
</evidence>
<dbReference type="SUPFAM" id="SSF46894">
    <property type="entry name" value="C-terminal effector domain of the bipartite response regulators"/>
    <property type="match status" value="1"/>
</dbReference>
<feature type="DNA-binding region" description="OmpR/PhoB-type" evidence="7">
    <location>
        <begin position="133"/>
        <end position="233"/>
    </location>
</feature>
<proteinExistence type="predicted"/>
<dbReference type="InterPro" id="IPR036388">
    <property type="entry name" value="WH-like_DNA-bd_sf"/>
</dbReference>
<dbReference type="Pfam" id="PF00486">
    <property type="entry name" value="Trans_reg_C"/>
    <property type="match status" value="1"/>
</dbReference>
<dbReference type="Pfam" id="PF00072">
    <property type="entry name" value="Response_reg"/>
    <property type="match status" value="1"/>
</dbReference>
<evidence type="ECO:0000313" key="10">
    <source>
        <dbReference type="EMBL" id="MYM37779.1"/>
    </source>
</evidence>
<keyword evidence="11" id="KW-1185">Reference proteome</keyword>
<evidence type="ECO:0000256" key="1">
    <source>
        <dbReference type="ARBA" id="ARBA00022553"/>
    </source>
</evidence>
<gene>
    <name evidence="10" type="ORF">GTP27_00350</name>
</gene>
<evidence type="ECO:0000256" key="2">
    <source>
        <dbReference type="ARBA" id="ARBA00023012"/>
    </source>
</evidence>
<dbReference type="PANTHER" id="PTHR48111">
    <property type="entry name" value="REGULATOR OF RPOS"/>
    <property type="match status" value="1"/>
</dbReference>
<evidence type="ECO:0000256" key="7">
    <source>
        <dbReference type="PROSITE-ProRule" id="PRU01091"/>
    </source>
</evidence>
<dbReference type="EMBL" id="WWCM01000001">
    <property type="protein sequence ID" value="MYM37779.1"/>
    <property type="molecule type" value="Genomic_DNA"/>
</dbReference>
<evidence type="ECO:0000256" key="4">
    <source>
        <dbReference type="ARBA" id="ARBA00023125"/>
    </source>
</evidence>
<dbReference type="InterPro" id="IPR016032">
    <property type="entry name" value="Sig_transdc_resp-reg_C-effctor"/>
</dbReference>
<keyword evidence="3" id="KW-0805">Transcription regulation</keyword>
<dbReference type="Proteomes" id="UP000478090">
    <property type="component" value="Unassembled WGS sequence"/>
</dbReference>
<dbReference type="Gene3D" id="1.10.10.10">
    <property type="entry name" value="Winged helix-like DNA-binding domain superfamily/Winged helix DNA-binding domain"/>
    <property type="match status" value="1"/>
</dbReference>
<dbReference type="PROSITE" id="PS51755">
    <property type="entry name" value="OMPR_PHOB"/>
    <property type="match status" value="1"/>
</dbReference>
<keyword evidence="1 6" id="KW-0597">Phosphoprotein</keyword>
<feature type="modified residue" description="4-aspartylphosphate" evidence="6">
    <location>
        <position position="55"/>
    </location>
</feature>
<dbReference type="Gene3D" id="3.40.50.2300">
    <property type="match status" value="1"/>
</dbReference>
<accession>A0ABW9VGQ2</accession>
<evidence type="ECO:0000256" key="6">
    <source>
        <dbReference type="PROSITE-ProRule" id="PRU00169"/>
    </source>
</evidence>
<evidence type="ECO:0000256" key="5">
    <source>
        <dbReference type="ARBA" id="ARBA00023163"/>
    </source>
</evidence>